<dbReference type="GO" id="GO:0009055">
    <property type="term" value="F:electron transfer activity"/>
    <property type="evidence" value="ECO:0007669"/>
    <property type="project" value="InterPro"/>
</dbReference>
<proteinExistence type="predicted"/>
<dbReference type="GO" id="GO:0005506">
    <property type="term" value="F:iron ion binding"/>
    <property type="evidence" value="ECO:0007669"/>
    <property type="project" value="InterPro"/>
</dbReference>
<dbReference type="RefSeq" id="WP_014129335.1">
    <property type="nucleotide sequence ID" value="NC_016078.1"/>
</dbReference>
<organism evidence="2 3">
    <name type="scientific">Pelagibacterium halotolerans (strain DSM 22347 / JCM 15775 / CGMCC 1.7692 / B2)</name>
    <dbReference type="NCBI Taxonomy" id="1082931"/>
    <lineage>
        <taxon>Bacteria</taxon>
        <taxon>Pseudomonadati</taxon>
        <taxon>Pseudomonadota</taxon>
        <taxon>Alphaproteobacteria</taxon>
        <taxon>Hyphomicrobiales</taxon>
        <taxon>Devosiaceae</taxon>
        <taxon>Pelagibacterium</taxon>
    </lineage>
</organism>
<dbReference type="SUPFAM" id="SSF47175">
    <property type="entry name" value="Cytochromes"/>
    <property type="match status" value="1"/>
</dbReference>
<evidence type="ECO:0000256" key="1">
    <source>
        <dbReference type="SAM" id="SignalP"/>
    </source>
</evidence>
<gene>
    <name evidence="2" type="ordered locus">KKY_137</name>
</gene>
<evidence type="ECO:0000313" key="3">
    <source>
        <dbReference type="Proteomes" id="UP000008850"/>
    </source>
</evidence>
<dbReference type="Pfam" id="PF01322">
    <property type="entry name" value="Cytochrom_C_2"/>
    <property type="match status" value="1"/>
</dbReference>
<protein>
    <recommendedName>
        <fullName evidence="4">Cytochrome c</fullName>
    </recommendedName>
</protein>
<dbReference type="STRING" id="1082931.KKY_137"/>
<dbReference type="AlphaFoldDB" id="G4R730"/>
<dbReference type="Gene3D" id="1.20.120.10">
    <property type="entry name" value="Cytochrome c/b562"/>
    <property type="match status" value="1"/>
</dbReference>
<dbReference type="GO" id="GO:0022900">
    <property type="term" value="P:electron transport chain"/>
    <property type="evidence" value="ECO:0007669"/>
    <property type="project" value="InterPro"/>
</dbReference>
<evidence type="ECO:0000313" key="2">
    <source>
        <dbReference type="EMBL" id="AEQ50184.1"/>
    </source>
</evidence>
<keyword evidence="1" id="KW-0732">Signal</keyword>
<dbReference type="GO" id="GO:0020037">
    <property type="term" value="F:heme binding"/>
    <property type="evidence" value="ECO:0007669"/>
    <property type="project" value="InterPro"/>
</dbReference>
<dbReference type="InterPro" id="IPR010980">
    <property type="entry name" value="Cyt_c/b562"/>
</dbReference>
<reference evidence="2 3" key="1">
    <citation type="journal article" date="2012" name="J. Bacteriol.">
        <title>Complete genome sequence of Pelagibacterium halotolerans B2T.</title>
        <authorList>
            <person name="Huo Y.Y."/>
            <person name="Cheng H."/>
            <person name="Han X.F."/>
            <person name="Jiang X.W."/>
            <person name="Sun C."/>
            <person name="Zhang X.Q."/>
            <person name="Zhu X.F."/>
            <person name="Liu Y.F."/>
            <person name="Li P.F."/>
            <person name="Ni P.X."/>
            <person name="Wu M."/>
        </authorList>
    </citation>
    <scope>NUCLEOTIDE SEQUENCE [LARGE SCALE GENOMIC DNA]</scope>
    <source>
        <strain evidence="3">DSM 22347 / JCM 15775 / CGMCC 1.7692 / B2</strain>
    </source>
</reference>
<feature type="chain" id="PRO_5003467452" description="Cytochrome c" evidence="1">
    <location>
        <begin position="24"/>
        <end position="167"/>
    </location>
</feature>
<dbReference type="InterPro" id="IPR002321">
    <property type="entry name" value="Cyt_c_II"/>
</dbReference>
<accession>G4R730</accession>
<evidence type="ECO:0008006" key="4">
    <source>
        <dbReference type="Google" id="ProtNLM"/>
    </source>
</evidence>
<dbReference type="KEGG" id="phl:KKY_137"/>
<keyword evidence="3" id="KW-1185">Reference proteome</keyword>
<dbReference type="Proteomes" id="UP000008850">
    <property type="component" value="Chromosome"/>
</dbReference>
<name>G4R730_PELHB</name>
<dbReference type="EMBL" id="CP003075">
    <property type="protein sequence ID" value="AEQ50184.1"/>
    <property type="molecule type" value="Genomic_DNA"/>
</dbReference>
<dbReference type="HOGENOM" id="CLU_1593000_0_0_5"/>
<dbReference type="PROSITE" id="PS51009">
    <property type="entry name" value="CYTCII"/>
    <property type="match status" value="1"/>
</dbReference>
<feature type="signal peptide" evidence="1">
    <location>
        <begin position="1"/>
        <end position="23"/>
    </location>
</feature>
<sequence>MSRTSYFWGVAGACILACTTLSAATAQQAMPPTSTQAVLARQDVMVSLETLLQAVEISAGDEAARSVNLSRTGAISAMLGTVPFLFPQASSPDALGAEADAPVTSADPAIWDNLEAFVSLNASASQVARDAAQAETVAALQNHTTALRAACTACHEQYLTYVSPFSF</sequence>